<dbReference type="PANTHER" id="PTHR31302:SF0">
    <property type="entry name" value="TRANSMEMBRANE PROTEIN WITH METALLOPHOSPHOESTERASE DOMAIN"/>
    <property type="match status" value="1"/>
</dbReference>
<protein>
    <recommendedName>
        <fullName evidence="2">Calcineurin-like phosphoesterase domain-containing protein</fullName>
    </recommendedName>
</protein>
<organism evidence="3 4">
    <name type="scientific">Jeotgalibacillus campisalis</name>
    <dbReference type="NCBI Taxonomy" id="220754"/>
    <lineage>
        <taxon>Bacteria</taxon>
        <taxon>Bacillati</taxon>
        <taxon>Bacillota</taxon>
        <taxon>Bacilli</taxon>
        <taxon>Bacillales</taxon>
        <taxon>Caryophanaceae</taxon>
        <taxon>Jeotgalibacillus</taxon>
    </lineage>
</organism>
<keyword evidence="1" id="KW-1133">Transmembrane helix</keyword>
<dbReference type="InterPro" id="IPR029052">
    <property type="entry name" value="Metallo-depent_PP-like"/>
</dbReference>
<dbReference type="InterPro" id="IPR004843">
    <property type="entry name" value="Calcineurin-like_PHP"/>
</dbReference>
<name>A0A0C2WA93_9BACL</name>
<comment type="caution">
    <text evidence="3">The sequence shown here is derived from an EMBL/GenBank/DDBJ whole genome shotgun (WGS) entry which is preliminary data.</text>
</comment>
<dbReference type="EMBL" id="JXRR01000001">
    <property type="protein sequence ID" value="KIL52968.1"/>
    <property type="molecule type" value="Genomic_DNA"/>
</dbReference>
<dbReference type="AlphaFoldDB" id="A0A0C2WA93"/>
<evidence type="ECO:0000313" key="4">
    <source>
        <dbReference type="Proteomes" id="UP000031972"/>
    </source>
</evidence>
<sequence length="331" mass="38131">MKKKTGWTLLIILFIAGIALLIYWDNNRITVEEQEVLVTGLSNEFNHFRILQISDLHEKTFGNNQSRLIKKVNAIEYDVIIFTGDMLDDPEQKNWTAFYDLLEGIQNKEHAFYVPGNTDPESYTMNKEGRIEKSLFIEGMEERGVLLLESIETIERGQENLHFVQFDAAVMNPDEDFKPLNGRVGRTIEREPAYTAYQNEQLKQFERLEGQEKEAIVALSHYPIVDVQIDYLKEQKNFREFSLIFAGHYHGGQIRLPLLGALFVPEAWYDDGGILPPSDRVSGLWEYEGTKQYVSTGLGSSDALSFLNFRLFNPPQLNVIMLKNREESGDH</sequence>
<feature type="domain" description="Calcineurin-like phosphoesterase" evidence="2">
    <location>
        <begin position="48"/>
        <end position="251"/>
    </location>
</feature>
<dbReference type="SUPFAM" id="SSF56300">
    <property type="entry name" value="Metallo-dependent phosphatases"/>
    <property type="match status" value="1"/>
</dbReference>
<dbReference type="PANTHER" id="PTHR31302">
    <property type="entry name" value="TRANSMEMBRANE PROTEIN WITH METALLOPHOSPHOESTERASE DOMAIN-RELATED"/>
    <property type="match status" value="1"/>
</dbReference>
<proteinExistence type="predicted"/>
<feature type="transmembrane region" description="Helical" evidence="1">
    <location>
        <begin position="7"/>
        <end position="24"/>
    </location>
</feature>
<dbReference type="Gene3D" id="3.60.21.10">
    <property type="match status" value="1"/>
</dbReference>
<dbReference type="OrthoDB" id="9780884at2"/>
<reference evidence="3 4" key="1">
    <citation type="submission" date="2015-01" db="EMBL/GenBank/DDBJ databases">
        <title>Jeotgalibacillus campisalis genome sequencing.</title>
        <authorList>
            <person name="Goh K.M."/>
            <person name="Chan K.-G."/>
            <person name="Yaakop A.S."/>
            <person name="Ee R."/>
            <person name="Gan H.M."/>
            <person name="Chan C.S."/>
        </authorList>
    </citation>
    <scope>NUCLEOTIDE SEQUENCE [LARGE SCALE GENOMIC DNA]</scope>
    <source>
        <strain evidence="3 4">SF-57</strain>
    </source>
</reference>
<dbReference type="PATRIC" id="fig|220754.4.peg.303"/>
<dbReference type="Proteomes" id="UP000031972">
    <property type="component" value="Unassembled WGS sequence"/>
</dbReference>
<dbReference type="Pfam" id="PF00149">
    <property type="entry name" value="Metallophos"/>
    <property type="match status" value="1"/>
</dbReference>
<keyword evidence="1" id="KW-0812">Transmembrane</keyword>
<dbReference type="GO" id="GO:0016787">
    <property type="term" value="F:hydrolase activity"/>
    <property type="evidence" value="ECO:0007669"/>
    <property type="project" value="InterPro"/>
</dbReference>
<gene>
    <name evidence="3" type="ORF">KR50_02970</name>
</gene>
<evidence type="ECO:0000313" key="3">
    <source>
        <dbReference type="EMBL" id="KIL52968.1"/>
    </source>
</evidence>
<keyword evidence="1" id="KW-0472">Membrane</keyword>
<keyword evidence="4" id="KW-1185">Reference proteome</keyword>
<accession>A0A0C2WA93</accession>
<dbReference type="RefSeq" id="WP_041053882.1">
    <property type="nucleotide sequence ID" value="NZ_JXRR01000001.1"/>
</dbReference>
<evidence type="ECO:0000256" key="1">
    <source>
        <dbReference type="SAM" id="Phobius"/>
    </source>
</evidence>
<evidence type="ECO:0000259" key="2">
    <source>
        <dbReference type="Pfam" id="PF00149"/>
    </source>
</evidence>
<dbReference type="InterPro" id="IPR051158">
    <property type="entry name" value="Metallophosphoesterase_sf"/>
</dbReference>